<dbReference type="SUPFAM" id="SSF100966">
    <property type="entry name" value="Translation initiation factor 2 beta, aIF2beta, N-terminal domain"/>
    <property type="match status" value="1"/>
</dbReference>
<feature type="region of interest" description="Disordered" evidence="6">
    <location>
        <begin position="144"/>
        <end position="179"/>
    </location>
</feature>
<evidence type="ECO:0000256" key="5">
    <source>
        <dbReference type="ARBA" id="ARBA00023134"/>
    </source>
</evidence>
<dbReference type="InterPro" id="IPR016024">
    <property type="entry name" value="ARM-type_fold"/>
</dbReference>
<evidence type="ECO:0000313" key="8">
    <source>
        <dbReference type="EMBL" id="KAG2388802.1"/>
    </source>
</evidence>
<proteinExistence type="inferred from homology"/>
<evidence type="ECO:0000256" key="6">
    <source>
        <dbReference type="SAM" id="MobiDB-lite"/>
    </source>
</evidence>
<keyword evidence="5" id="KW-0342">GTP-binding</keyword>
<dbReference type="GeneID" id="68092703"/>
<dbReference type="PANTHER" id="PTHR23001">
    <property type="entry name" value="EUKARYOTIC TRANSLATION INITIATION FACTOR"/>
    <property type="match status" value="1"/>
</dbReference>
<dbReference type="PANTHER" id="PTHR23001:SF7">
    <property type="entry name" value="EUKARYOTIC TRANSLATION INITIATION FACTOR 5"/>
    <property type="match status" value="1"/>
</dbReference>
<dbReference type="InterPro" id="IPR016189">
    <property type="entry name" value="Transl_init_fac_IF2/IF5_N"/>
</dbReference>
<dbReference type="RefSeq" id="XP_044552794.1">
    <property type="nucleotide sequence ID" value="XM_044691825.1"/>
</dbReference>
<dbReference type="InterPro" id="IPR002735">
    <property type="entry name" value="Transl_init_fac_IF2/IF5_dom"/>
</dbReference>
<evidence type="ECO:0000256" key="1">
    <source>
        <dbReference type="ARBA" id="ARBA00010397"/>
    </source>
</evidence>
<dbReference type="GO" id="GO:0005525">
    <property type="term" value="F:GTP binding"/>
    <property type="evidence" value="ECO:0007669"/>
    <property type="project" value="UniProtKB-KW"/>
</dbReference>
<comment type="similarity">
    <text evidence="1">Belongs to the eIF-2-beta/eIF-5 family.</text>
</comment>
<keyword evidence="3" id="KW-0547">Nucleotide-binding</keyword>
<evidence type="ECO:0000256" key="2">
    <source>
        <dbReference type="ARBA" id="ARBA00022540"/>
    </source>
</evidence>
<feature type="compositionally biased region" description="Low complexity" evidence="6">
    <location>
        <begin position="162"/>
        <end position="173"/>
    </location>
</feature>
<dbReference type="InterPro" id="IPR045196">
    <property type="entry name" value="IF2/IF5"/>
</dbReference>
<dbReference type="Proteomes" id="UP000816034">
    <property type="component" value="Unassembled WGS sequence"/>
</dbReference>
<evidence type="ECO:0000313" key="9">
    <source>
        <dbReference type="Proteomes" id="UP000816034"/>
    </source>
</evidence>
<organism evidence="8 9">
    <name type="scientific">Naegleria lovaniensis</name>
    <name type="common">Amoeba</name>
    <dbReference type="NCBI Taxonomy" id="51637"/>
    <lineage>
        <taxon>Eukaryota</taxon>
        <taxon>Discoba</taxon>
        <taxon>Heterolobosea</taxon>
        <taxon>Tetramitia</taxon>
        <taxon>Eutetramitia</taxon>
        <taxon>Vahlkampfiidae</taxon>
        <taxon>Naegleria</taxon>
    </lineage>
</organism>
<dbReference type="EMBL" id="PYSW02000009">
    <property type="protein sequence ID" value="KAG2388802.1"/>
    <property type="molecule type" value="Genomic_DNA"/>
</dbReference>
<keyword evidence="4" id="KW-0648">Protein biosynthesis</keyword>
<dbReference type="GO" id="GO:0003743">
    <property type="term" value="F:translation initiation factor activity"/>
    <property type="evidence" value="ECO:0007669"/>
    <property type="project" value="UniProtKB-KW"/>
</dbReference>
<name>A0AA88GXB7_NAELO</name>
<sequence>MPIVNIPKSKQDQHYRYKRQTLELKIEGKGNGIKTVIPNMKEVSDSLNVPIEWPIKYFGLELGALGSTKNDKAVINGKYDFTQVEEVLENFIAKFLLCSKCHLPELDFTIKSNKDAVQTTCRACGNHGQIDSTEKLYTTIIKHPPKASRGGFKGEKEAPEASQKPSKTTKSQSGATTEKAAIDDGTWSLDISQEAIKKRREMEGLSERFRELTKGVEDEDEEEEEQEVSPVSILKQFLEVKPNATPVQIYQATRKLKNDYNLTDKDCVCLLYEALFTPENILTDIPKRAPLFKPFISSSGQKLILGYTEELVGVKDINLVAQTSVILLEFFRADLLTKEVLEEWLSKKKSRFIKDSAVVAKIKEAAKPFGEYLMANSQ</sequence>
<evidence type="ECO:0000256" key="4">
    <source>
        <dbReference type="ARBA" id="ARBA00022917"/>
    </source>
</evidence>
<feature type="domain" description="W2" evidence="7">
    <location>
        <begin position="218"/>
        <end position="378"/>
    </location>
</feature>
<dbReference type="Gene3D" id="1.25.40.180">
    <property type="match status" value="1"/>
</dbReference>
<protein>
    <recommendedName>
        <fullName evidence="7">W2 domain-containing protein</fullName>
    </recommendedName>
</protein>
<dbReference type="PROSITE" id="PS51363">
    <property type="entry name" value="W2"/>
    <property type="match status" value="1"/>
</dbReference>
<dbReference type="Pfam" id="PF01873">
    <property type="entry name" value="eIF-5_eIF-2B"/>
    <property type="match status" value="1"/>
</dbReference>
<dbReference type="SMART" id="SM00653">
    <property type="entry name" value="eIF2B_5"/>
    <property type="match status" value="1"/>
</dbReference>
<dbReference type="InterPro" id="IPR003307">
    <property type="entry name" value="W2_domain"/>
</dbReference>
<accession>A0AA88GXB7</accession>
<comment type="caution">
    <text evidence="8">The sequence shown here is derived from an EMBL/GenBank/DDBJ whole genome shotgun (WGS) entry which is preliminary data.</text>
</comment>
<dbReference type="Gene3D" id="2.20.25.350">
    <property type="match status" value="1"/>
</dbReference>
<dbReference type="AlphaFoldDB" id="A0AA88GXB7"/>
<keyword evidence="9" id="KW-1185">Reference proteome</keyword>
<evidence type="ECO:0000256" key="3">
    <source>
        <dbReference type="ARBA" id="ARBA00022741"/>
    </source>
</evidence>
<dbReference type="GO" id="GO:0001732">
    <property type="term" value="P:formation of cytoplasmic translation initiation complex"/>
    <property type="evidence" value="ECO:0007669"/>
    <property type="project" value="TreeGrafter"/>
</dbReference>
<dbReference type="GO" id="GO:0005829">
    <property type="term" value="C:cytosol"/>
    <property type="evidence" value="ECO:0007669"/>
    <property type="project" value="TreeGrafter"/>
</dbReference>
<dbReference type="GO" id="GO:0005092">
    <property type="term" value="F:GDP-dissociation inhibitor activity"/>
    <property type="evidence" value="ECO:0007669"/>
    <property type="project" value="TreeGrafter"/>
</dbReference>
<reference evidence="8 9" key="1">
    <citation type="journal article" date="2018" name="BMC Genomics">
        <title>The genome of Naegleria lovaniensis, the basis for a comparative approach to unravel pathogenicity factors of the human pathogenic amoeba N. fowleri.</title>
        <authorList>
            <person name="Liechti N."/>
            <person name="Schurch N."/>
            <person name="Bruggmann R."/>
            <person name="Wittwer M."/>
        </authorList>
    </citation>
    <scope>NUCLEOTIDE SEQUENCE [LARGE SCALE GENOMIC DNA]</scope>
    <source>
        <strain evidence="8 9">ATCC 30569</strain>
    </source>
</reference>
<dbReference type="GO" id="GO:0071074">
    <property type="term" value="F:eukaryotic initiation factor eIF2 binding"/>
    <property type="evidence" value="ECO:0007669"/>
    <property type="project" value="TreeGrafter"/>
</dbReference>
<dbReference type="SUPFAM" id="SSF48371">
    <property type="entry name" value="ARM repeat"/>
    <property type="match status" value="1"/>
</dbReference>
<dbReference type="FunFam" id="3.30.30.170:FF:000002">
    <property type="entry name" value="Eukaryotic translation initiation factor 5"/>
    <property type="match status" value="1"/>
</dbReference>
<evidence type="ECO:0000259" key="7">
    <source>
        <dbReference type="PROSITE" id="PS51363"/>
    </source>
</evidence>
<keyword evidence="2" id="KW-0396">Initiation factor</keyword>
<gene>
    <name evidence="8" type="ORF">C9374_000241</name>
</gene>
<dbReference type="Gene3D" id="3.30.30.170">
    <property type="match status" value="1"/>
</dbReference>